<evidence type="ECO:0000313" key="11">
    <source>
        <dbReference type="EMBL" id="TXG65857.1"/>
    </source>
</evidence>
<dbReference type="InterPro" id="IPR029044">
    <property type="entry name" value="Nucleotide-diphossugar_trans"/>
</dbReference>
<keyword evidence="6" id="KW-0808">Transferase</keyword>
<keyword evidence="5" id="KW-0028">Amino-acid biosynthesis</keyword>
<evidence type="ECO:0000256" key="6">
    <source>
        <dbReference type="ARBA" id="ARBA00022679"/>
    </source>
</evidence>
<dbReference type="SUPFAM" id="SSF53448">
    <property type="entry name" value="Nucleotide-diphospho-sugar transferases"/>
    <property type="match status" value="1"/>
</dbReference>
<dbReference type="FunFam" id="3.40.50.1100:FF:000130">
    <property type="entry name" value="Cysteine synthase"/>
    <property type="match status" value="1"/>
</dbReference>
<evidence type="ECO:0000256" key="5">
    <source>
        <dbReference type="ARBA" id="ARBA00022605"/>
    </source>
</evidence>
<dbReference type="PANTHER" id="PTHR10314">
    <property type="entry name" value="CYSTATHIONINE BETA-SYNTHASE"/>
    <property type="match status" value="1"/>
</dbReference>
<dbReference type="InterPro" id="IPR036052">
    <property type="entry name" value="TrpB-like_PALP_sf"/>
</dbReference>
<feature type="domain" description="Tryptophan synthase beta chain-like PALP" evidence="10">
    <location>
        <begin position="86"/>
        <end position="164"/>
    </location>
</feature>
<reference evidence="12" key="1">
    <citation type="journal article" date="2019" name="Gigascience">
        <title>De novo genome assembly of the endangered Acer yangbiense, a plant species with extremely small populations endemic to Yunnan Province, China.</title>
        <authorList>
            <person name="Yang J."/>
            <person name="Wariss H.M."/>
            <person name="Tao L."/>
            <person name="Zhang R."/>
            <person name="Yun Q."/>
            <person name="Hollingsworth P."/>
            <person name="Dao Z."/>
            <person name="Luo G."/>
            <person name="Guo H."/>
            <person name="Ma Y."/>
            <person name="Sun W."/>
        </authorList>
    </citation>
    <scope>NUCLEOTIDE SEQUENCE [LARGE SCALE GENOMIC DNA]</scope>
    <source>
        <strain evidence="12">cv. Malutang</strain>
    </source>
</reference>
<dbReference type="AlphaFoldDB" id="A0A5C7I9L4"/>
<accession>A0A5C7I9L4</accession>
<feature type="domain" description="Tryptophan synthase beta chain-like PALP" evidence="10">
    <location>
        <begin position="441"/>
        <end position="534"/>
    </location>
</feature>
<sequence length="536" mass="57722">MESIDHRWNQHGLGGDNVKGSCRSLHPGPVSLLHWSGKGKPWVRLDARKPCQVDYLWEPYDLYKHSNRVQTQHQSSMAYSPSTLVGTVLIEPTSGNTGVGLAFVSAARGYKLIVTMPSSMSLERIIVLRAFGAETSSDVIEVVPSQFTPSNAVTGLSSDQCQQLIALLSSQLHTTSSVDSHPVVSNFTDSVDSNVSSSPILEPDCDSAMMDQAILQPSNFSSTDISTEGSFATPNSDSSPISVVTKSKRAVRRPFYLQDYHCALINNKYLDHTSTYPISNVLSYSRLSPSFRAAVLSGYKGAIQKAEEILNSTPNGYILQQYENPSNPKVYGIEPAESPVLSGGKSGKHLIQGIGSGFHPKVLDIDLLDEIVQVGISSGAAAAAAIKLAKRPENAGKFIVSSQLSDDLKLQDLDNVDSLALKVDCKISSSGSDSKDNAFELICNTPMVYLNNVVDGCVARIAAKLETMEPCSSIKDRIEYSMIKDAEDKGLITPGKTVLIEPTSGNNGIGLAFVSAARGYKLIVTMPSSLSLERRI</sequence>
<comment type="similarity">
    <text evidence="3">Belongs to the cysteine synthase/cystathionine beta-synthase family.</text>
</comment>
<dbReference type="GO" id="GO:0004124">
    <property type="term" value="F:cysteine synthase activity"/>
    <property type="evidence" value="ECO:0007669"/>
    <property type="project" value="UniProtKB-EC"/>
</dbReference>
<dbReference type="EC" id="2.5.1.47" evidence="4"/>
<evidence type="ECO:0000256" key="1">
    <source>
        <dbReference type="ARBA" id="ARBA00001933"/>
    </source>
</evidence>
<evidence type="ECO:0000256" key="8">
    <source>
        <dbReference type="ARBA" id="ARBA00023192"/>
    </source>
</evidence>
<gene>
    <name evidence="11" type="ORF">EZV62_007132</name>
</gene>
<evidence type="ECO:0000256" key="4">
    <source>
        <dbReference type="ARBA" id="ARBA00012681"/>
    </source>
</evidence>
<evidence type="ECO:0000256" key="7">
    <source>
        <dbReference type="ARBA" id="ARBA00022898"/>
    </source>
</evidence>
<dbReference type="Pfam" id="PF00291">
    <property type="entry name" value="PALP"/>
    <property type="match status" value="2"/>
</dbReference>
<dbReference type="InterPro" id="IPR001926">
    <property type="entry name" value="TrpB-like_PALP"/>
</dbReference>
<organism evidence="11 12">
    <name type="scientific">Acer yangbiense</name>
    <dbReference type="NCBI Taxonomy" id="1000413"/>
    <lineage>
        <taxon>Eukaryota</taxon>
        <taxon>Viridiplantae</taxon>
        <taxon>Streptophyta</taxon>
        <taxon>Embryophyta</taxon>
        <taxon>Tracheophyta</taxon>
        <taxon>Spermatophyta</taxon>
        <taxon>Magnoliopsida</taxon>
        <taxon>eudicotyledons</taxon>
        <taxon>Gunneridae</taxon>
        <taxon>Pentapetalae</taxon>
        <taxon>rosids</taxon>
        <taxon>malvids</taxon>
        <taxon>Sapindales</taxon>
        <taxon>Sapindaceae</taxon>
        <taxon>Hippocastanoideae</taxon>
        <taxon>Acereae</taxon>
        <taxon>Acer</taxon>
    </lineage>
</organism>
<keyword evidence="7" id="KW-0663">Pyridoxal phosphate</keyword>
<evidence type="ECO:0000313" key="12">
    <source>
        <dbReference type="Proteomes" id="UP000323000"/>
    </source>
</evidence>
<evidence type="ECO:0000256" key="9">
    <source>
        <dbReference type="ARBA" id="ARBA00047931"/>
    </source>
</evidence>
<dbReference type="SUPFAM" id="SSF53686">
    <property type="entry name" value="Tryptophan synthase beta subunit-like PLP-dependent enzymes"/>
    <property type="match status" value="3"/>
</dbReference>
<comment type="pathway">
    <text evidence="2">Amino-acid biosynthesis; L-cysteine biosynthesis; L-cysteine from L-serine: step 2/2.</text>
</comment>
<dbReference type="OrthoDB" id="728at2759"/>
<keyword evidence="8" id="KW-0198">Cysteine biosynthesis</keyword>
<evidence type="ECO:0000256" key="3">
    <source>
        <dbReference type="ARBA" id="ARBA00007103"/>
    </source>
</evidence>
<dbReference type="EMBL" id="VAHF01000003">
    <property type="protein sequence ID" value="TXG65857.1"/>
    <property type="molecule type" value="Genomic_DNA"/>
</dbReference>
<dbReference type="InterPro" id="IPR050214">
    <property type="entry name" value="Cys_Synth/Cystath_Beta-Synth"/>
</dbReference>
<name>A0A5C7I9L4_9ROSI</name>
<protein>
    <recommendedName>
        <fullName evidence="4">cysteine synthase</fullName>
        <ecNumber evidence="4">2.5.1.47</ecNumber>
    </recommendedName>
</protein>
<comment type="catalytic activity">
    <reaction evidence="9">
        <text>O-acetyl-L-serine + hydrogen sulfide = L-cysteine + acetate</text>
        <dbReference type="Rhea" id="RHEA:14829"/>
        <dbReference type="ChEBI" id="CHEBI:29919"/>
        <dbReference type="ChEBI" id="CHEBI:30089"/>
        <dbReference type="ChEBI" id="CHEBI:35235"/>
        <dbReference type="ChEBI" id="CHEBI:58340"/>
        <dbReference type="EC" id="2.5.1.47"/>
    </reaction>
</comment>
<comment type="caution">
    <text evidence="11">The sequence shown here is derived from an EMBL/GenBank/DDBJ whole genome shotgun (WGS) entry which is preliminary data.</text>
</comment>
<proteinExistence type="inferred from homology"/>
<dbReference type="Gene3D" id="3.40.50.1100">
    <property type="match status" value="6"/>
</dbReference>
<evidence type="ECO:0000259" key="10">
    <source>
        <dbReference type="Pfam" id="PF00291"/>
    </source>
</evidence>
<comment type="cofactor">
    <cofactor evidence="1">
        <name>pyridoxal 5'-phosphate</name>
        <dbReference type="ChEBI" id="CHEBI:597326"/>
    </cofactor>
</comment>
<keyword evidence="12" id="KW-1185">Reference proteome</keyword>
<dbReference type="Proteomes" id="UP000323000">
    <property type="component" value="Chromosome 3"/>
</dbReference>
<evidence type="ECO:0000256" key="2">
    <source>
        <dbReference type="ARBA" id="ARBA00004962"/>
    </source>
</evidence>